<comment type="caution">
    <text evidence="2">The sequence shown here is derived from an EMBL/GenBank/DDBJ whole genome shotgun (WGS) entry which is preliminary data.</text>
</comment>
<keyword evidence="1" id="KW-0472">Membrane</keyword>
<accession>A0A397P578</accession>
<organism evidence="2 3">
    <name type="scientific">Hephaestia caeni</name>
    <dbReference type="NCBI Taxonomy" id="645617"/>
    <lineage>
        <taxon>Bacteria</taxon>
        <taxon>Pseudomonadati</taxon>
        <taxon>Pseudomonadota</taxon>
        <taxon>Alphaproteobacteria</taxon>
        <taxon>Sphingomonadales</taxon>
        <taxon>Sphingomonadaceae</taxon>
        <taxon>Hephaestia</taxon>
    </lineage>
</organism>
<keyword evidence="1" id="KW-0812">Transmembrane</keyword>
<proteinExistence type="predicted"/>
<dbReference type="EMBL" id="QXDC01000003">
    <property type="protein sequence ID" value="RIA44048.1"/>
    <property type="molecule type" value="Genomic_DNA"/>
</dbReference>
<sequence length="67" mass="6785">MSDNGPALIIVIISLVSAAVCGAFVAAGVLPWWAIAVALFAGPLAIGVLGFLFVAALLFAWMSEGSH</sequence>
<keyword evidence="3" id="KW-1185">Reference proteome</keyword>
<keyword evidence="1" id="KW-1133">Transmembrane helix</keyword>
<evidence type="ECO:0000313" key="2">
    <source>
        <dbReference type="EMBL" id="RIA44048.1"/>
    </source>
</evidence>
<evidence type="ECO:0000256" key="1">
    <source>
        <dbReference type="SAM" id="Phobius"/>
    </source>
</evidence>
<feature type="transmembrane region" description="Helical" evidence="1">
    <location>
        <begin position="7"/>
        <end position="26"/>
    </location>
</feature>
<dbReference type="RefSeq" id="WP_119035814.1">
    <property type="nucleotide sequence ID" value="NZ_QXDC01000003.1"/>
</dbReference>
<feature type="transmembrane region" description="Helical" evidence="1">
    <location>
        <begin position="32"/>
        <end position="61"/>
    </location>
</feature>
<dbReference type="AlphaFoldDB" id="A0A397P578"/>
<evidence type="ECO:0000313" key="3">
    <source>
        <dbReference type="Proteomes" id="UP000266568"/>
    </source>
</evidence>
<name>A0A397P578_9SPHN</name>
<reference evidence="2 3" key="1">
    <citation type="submission" date="2018-08" db="EMBL/GenBank/DDBJ databases">
        <title>Genomic Encyclopedia of Type Strains, Phase IV (KMG-IV): sequencing the most valuable type-strain genomes for metagenomic binning, comparative biology and taxonomic classification.</title>
        <authorList>
            <person name="Goeker M."/>
        </authorList>
    </citation>
    <scope>NUCLEOTIDE SEQUENCE [LARGE SCALE GENOMIC DNA]</scope>
    <source>
        <strain evidence="2 3">DSM 25527</strain>
    </source>
</reference>
<protein>
    <submittedName>
        <fullName evidence="2">Uncharacterized protein</fullName>
    </submittedName>
</protein>
<gene>
    <name evidence="2" type="ORF">DFR49_2284</name>
</gene>
<dbReference type="Proteomes" id="UP000266568">
    <property type="component" value="Unassembled WGS sequence"/>
</dbReference>